<sequence length="78" mass="8782">MLTPKLRNSRQYKKRRKEIETQGVSFLWRSVPGGPGGENAVLSEGVKKLQLHSYDMLRIGQLMLQKGKWKTSLPATAG</sequence>
<accession>A0ABM6WDD9</accession>
<organism evidence="1 2">
    <name type="scientific">Chitinophaga alhagiae</name>
    <dbReference type="NCBI Taxonomy" id="2203219"/>
    <lineage>
        <taxon>Bacteria</taxon>
        <taxon>Pseudomonadati</taxon>
        <taxon>Bacteroidota</taxon>
        <taxon>Chitinophagia</taxon>
        <taxon>Chitinophagales</taxon>
        <taxon>Chitinophagaceae</taxon>
        <taxon>Chitinophaga</taxon>
    </lineage>
</organism>
<dbReference type="EMBL" id="CP029600">
    <property type="protein sequence ID" value="AWO01990.1"/>
    <property type="molecule type" value="Genomic_DNA"/>
</dbReference>
<dbReference type="Proteomes" id="UP000246099">
    <property type="component" value="Chromosome"/>
</dbReference>
<protein>
    <submittedName>
        <fullName evidence="1">Uncharacterized protein</fullName>
    </submittedName>
</protein>
<gene>
    <name evidence="1" type="ORF">DLD77_09920</name>
</gene>
<keyword evidence="2" id="KW-1185">Reference proteome</keyword>
<evidence type="ECO:0000313" key="1">
    <source>
        <dbReference type="EMBL" id="AWO01990.1"/>
    </source>
</evidence>
<reference evidence="1 2" key="1">
    <citation type="submission" date="2018-05" db="EMBL/GenBank/DDBJ databases">
        <title>Chitinophaga sp. nov., isolated from rhizosphere soil of Alhagi.</title>
        <authorList>
            <person name="Liu Y."/>
        </authorList>
    </citation>
    <scope>NUCLEOTIDE SEQUENCE [LARGE SCALE GENOMIC DNA]</scope>
    <source>
        <strain evidence="1 2">T22</strain>
    </source>
</reference>
<name>A0ABM6WDD9_9BACT</name>
<proteinExistence type="predicted"/>
<evidence type="ECO:0000313" key="2">
    <source>
        <dbReference type="Proteomes" id="UP000246099"/>
    </source>
</evidence>